<evidence type="ECO:0000256" key="5">
    <source>
        <dbReference type="ARBA" id="ARBA00022842"/>
    </source>
</evidence>
<keyword evidence="4" id="KW-0479">Metal-binding</keyword>
<evidence type="ECO:0000256" key="7">
    <source>
        <dbReference type="ARBA" id="ARBA00023277"/>
    </source>
</evidence>
<evidence type="ECO:0000256" key="4">
    <source>
        <dbReference type="ARBA" id="ARBA00022723"/>
    </source>
</evidence>
<dbReference type="InterPro" id="IPR051600">
    <property type="entry name" value="Beta-PGM-like"/>
</dbReference>
<evidence type="ECO:0000256" key="1">
    <source>
        <dbReference type="ARBA" id="ARBA00001946"/>
    </source>
</evidence>
<dbReference type="EC" id="5.4.2.6" evidence="9"/>
<dbReference type="GO" id="GO:0016787">
    <property type="term" value="F:hydrolase activity"/>
    <property type="evidence" value="ECO:0007669"/>
    <property type="project" value="UniProtKB-KW"/>
</dbReference>
<dbReference type="Proteomes" id="UP001160334">
    <property type="component" value="Unassembled WGS sequence"/>
</dbReference>
<evidence type="ECO:0000256" key="8">
    <source>
        <dbReference type="ARBA" id="ARBA00044926"/>
    </source>
</evidence>
<sequence>MTAASPAVAHIGDAACSGFLFDMDGVVTDTARVHERAWTRLFDGFLAERGKGEAPFSSDDYLQYVDGRPRVDGVASFLASRSIEIPHGDPSDPPTAHTVCGLAARKDAMFLHELDEHGVEAFPGTVTLIQRLRAEHISVALVTASRNAVRVLDAAGLTDLFDARVDGIDVDRLSLAGKPEPDTYLEGARRLGLPASACVVLEDAIAGVEAGRRGAFGVVVGVDRADHADALREAGADVVVSDLSDLEVRFGTA</sequence>
<evidence type="ECO:0000313" key="11">
    <source>
        <dbReference type="EMBL" id="MDH6281978.1"/>
    </source>
</evidence>
<dbReference type="SFLD" id="SFLDS00003">
    <property type="entry name" value="Haloacid_Dehalogenase"/>
    <property type="match status" value="1"/>
</dbReference>
<comment type="caution">
    <text evidence="11">The sequence shown here is derived from an EMBL/GenBank/DDBJ whole genome shotgun (WGS) entry which is preliminary data.</text>
</comment>
<keyword evidence="5" id="KW-0460">Magnesium</keyword>
<evidence type="ECO:0000256" key="3">
    <source>
        <dbReference type="ARBA" id="ARBA00022553"/>
    </source>
</evidence>
<keyword evidence="11" id="KW-0378">Hydrolase</keyword>
<dbReference type="SFLD" id="SFLDG01129">
    <property type="entry name" value="C1.5:_HAD__Beta-PGM__Phosphata"/>
    <property type="match status" value="1"/>
</dbReference>
<proteinExistence type="inferred from homology"/>
<dbReference type="Gene3D" id="1.10.150.240">
    <property type="entry name" value="Putative phosphatase, domain 2"/>
    <property type="match status" value="1"/>
</dbReference>
<dbReference type="NCBIfam" id="TIGR02009">
    <property type="entry name" value="PGMB-YQAB-SF"/>
    <property type="match status" value="1"/>
</dbReference>
<dbReference type="Pfam" id="PF00702">
    <property type="entry name" value="Hydrolase"/>
    <property type="match status" value="1"/>
</dbReference>
<comment type="catalytic activity">
    <reaction evidence="8">
        <text>beta-D-glucose 1-phosphate = beta-D-glucose 6-phosphate</text>
        <dbReference type="Rhea" id="RHEA:20113"/>
        <dbReference type="ChEBI" id="CHEBI:57684"/>
        <dbReference type="ChEBI" id="CHEBI:58247"/>
        <dbReference type="EC" id="5.4.2.6"/>
    </reaction>
</comment>
<protein>
    <recommendedName>
        <fullName evidence="10">Beta-phosphoglucomutase</fullName>
        <ecNumber evidence="9">5.4.2.6</ecNumber>
    </recommendedName>
</protein>
<accession>A0ABT6MCF2</accession>
<evidence type="ECO:0000256" key="9">
    <source>
        <dbReference type="ARBA" id="ARBA00044968"/>
    </source>
</evidence>
<dbReference type="PANTHER" id="PTHR46193:SF18">
    <property type="entry name" value="HEXITOL PHOSPHATASE B"/>
    <property type="match status" value="1"/>
</dbReference>
<name>A0ABT6MCF2_9NOCA</name>
<dbReference type="SUPFAM" id="SSF56784">
    <property type="entry name" value="HAD-like"/>
    <property type="match status" value="1"/>
</dbReference>
<dbReference type="NCBIfam" id="TIGR01509">
    <property type="entry name" value="HAD-SF-IA-v3"/>
    <property type="match status" value="1"/>
</dbReference>
<dbReference type="EMBL" id="JARXVC010000008">
    <property type="protein sequence ID" value="MDH6281978.1"/>
    <property type="molecule type" value="Genomic_DNA"/>
</dbReference>
<keyword evidence="6" id="KW-0413">Isomerase</keyword>
<keyword evidence="12" id="KW-1185">Reference proteome</keyword>
<evidence type="ECO:0000256" key="2">
    <source>
        <dbReference type="ARBA" id="ARBA00006171"/>
    </source>
</evidence>
<dbReference type="PANTHER" id="PTHR46193">
    <property type="entry name" value="6-PHOSPHOGLUCONATE PHOSPHATASE"/>
    <property type="match status" value="1"/>
</dbReference>
<dbReference type="InterPro" id="IPR023214">
    <property type="entry name" value="HAD_sf"/>
</dbReference>
<dbReference type="InterPro" id="IPR006439">
    <property type="entry name" value="HAD-SF_hydro_IA"/>
</dbReference>
<keyword evidence="3" id="KW-0597">Phosphoprotein</keyword>
<evidence type="ECO:0000313" key="12">
    <source>
        <dbReference type="Proteomes" id="UP001160334"/>
    </source>
</evidence>
<comment type="similarity">
    <text evidence="2">Belongs to the HAD-like hydrolase superfamily. CbbY/CbbZ/Gph/YieH family.</text>
</comment>
<dbReference type="InterPro" id="IPR010976">
    <property type="entry name" value="B-phosphoglucomutase_hydrolase"/>
</dbReference>
<dbReference type="InterPro" id="IPR023198">
    <property type="entry name" value="PGP-like_dom2"/>
</dbReference>
<comment type="cofactor">
    <cofactor evidence="1">
        <name>Mg(2+)</name>
        <dbReference type="ChEBI" id="CHEBI:18420"/>
    </cofactor>
</comment>
<gene>
    <name evidence="11" type="ORF">M2280_003201</name>
</gene>
<reference evidence="11 12" key="1">
    <citation type="submission" date="2023-04" db="EMBL/GenBank/DDBJ databases">
        <title>Forest soil microbial communities from Buena Vista Peninsula, Colon Province, Panama.</title>
        <authorList>
            <person name="Bouskill N."/>
        </authorList>
    </citation>
    <scope>NUCLEOTIDE SEQUENCE [LARGE SCALE GENOMIC DNA]</scope>
    <source>
        <strain evidence="11 12">CFH S0262</strain>
    </source>
</reference>
<dbReference type="InterPro" id="IPR036412">
    <property type="entry name" value="HAD-like_sf"/>
</dbReference>
<evidence type="ECO:0000256" key="6">
    <source>
        <dbReference type="ARBA" id="ARBA00023235"/>
    </source>
</evidence>
<organism evidence="11 12">
    <name type="scientific">Prescottella agglutinans</name>
    <dbReference type="NCBI Taxonomy" id="1644129"/>
    <lineage>
        <taxon>Bacteria</taxon>
        <taxon>Bacillati</taxon>
        <taxon>Actinomycetota</taxon>
        <taxon>Actinomycetes</taxon>
        <taxon>Mycobacteriales</taxon>
        <taxon>Nocardiaceae</taxon>
        <taxon>Prescottella</taxon>
    </lineage>
</organism>
<dbReference type="Gene3D" id="3.40.50.1000">
    <property type="entry name" value="HAD superfamily/HAD-like"/>
    <property type="match status" value="1"/>
</dbReference>
<keyword evidence="7" id="KW-0119">Carbohydrate metabolism</keyword>
<evidence type="ECO:0000256" key="10">
    <source>
        <dbReference type="ARBA" id="ARBA00044991"/>
    </source>
</evidence>
<dbReference type="RefSeq" id="WP_280761298.1">
    <property type="nucleotide sequence ID" value="NZ_JARXVC010000008.1"/>
</dbReference>